<dbReference type="Proteomes" id="UP000317550">
    <property type="component" value="Chromosome"/>
</dbReference>
<dbReference type="OrthoDB" id="8526020at2"/>
<dbReference type="Pfam" id="PF11306">
    <property type="entry name" value="DUF3108"/>
    <property type="match status" value="1"/>
</dbReference>
<evidence type="ECO:0000313" key="2">
    <source>
        <dbReference type="EMBL" id="QDQ26473.1"/>
    </source>
</evidence>
<sequence>MSLLPNNAVRAWFSPLFIIALLISLLLHGVTAGGEVLVLWLQNEEMDATPVVKATQRKLQGQSLAAEPASLALLAGVTPAGNFQVSLAGPRAPIAAPAGKPAPTLRKSIKPTPAPVPVRRPDREELLPAPVADPSLPTPVVAQAETTAPVPVPALAPAAAKPVDAAPAQPGSGFPRSVNITYMVKGLISADHRWRIVGNRYEITTHASFAGKARDFRSEGEISPDGLKPHSFIEHRDRIPQPKYQVDFDWPAKTVQVGEPGERKTVPLEDGAQDVFSAAYQFALLGDRVPSFNLQILSGRKSYKMVFDVKGEVDMTLSGRKVTALLVAGAHEKRRFEFYLAPEWNNLPIRIRFDDDGSITDLVATQVEINGQVLLAKPERSSRDR</sequence>
<keyword evidence="3" id="KW-1185">Reference proteome</keyword>
<evidence type="ECO:0000256" key="1">
    <source>
        <dbReference type="SAM" id="MobiDB-lite"/>
    </source>
</evidence>
<dbReference type="EMBL" id="CP041730">
    <property type="protein sequence ID" value="QDQ26473.1"/>
    <property type="molecule type" value="Genomic_DNA"/>
</dbReference>
<proteinExistence type="predicted"/>
<reference evidence="3" key="1">
    <citation type="submission" date="2019-07" db="EMBL/GenBank/DDBJ databases">
        <title>Chitinimonas sp. nov., isolated from Ny-Alesund, arctica soil.</title>
        <authorList>
            <person name="Xu Q."/>
            <person name="Peng F."/>
        </authorList>
    </citation>
    <scope>NUCLEOTIDE SEQUENCE [LARGE SCALE GENOMIC DNA]</scope>
    <source>
        <strain evidence="3">R3-44</strain>
    </source>
</reference>
<protein>
    <submittedName>
        <fullName evidence="2">DUF3108 domain-containing protein</fullName>
    </submittedName>
</protein>
<dbReference type="RefSeq" id="WP_144277867.1">
    <property type="nucleotide sequence ID" value="NZ_CP041730.1"/>
</dbReference>
<feature type="region of interest" description="Disordered" evidence="1">
    <location>
        <begin position="98"/>
        <end position="121"/>
    </location>
</feature>
<dbReference type="KEGG" id="cari:FNU76_08900"/>
<dbReference type="InterPro" id="IPR021457">
    <property type="entry name" value="DUF3108"/>
</dbReference>
<gene>
    <name evidence="2" type="ORF">FNU76_08900</name>
</gene>
<organism evidence="2 3">
    <name type="scientific">Chitinimonas arctica</name>
    <dbReference type="NCBI Taxonomy" id="2594795"/>
    <lineage>
        <taxon>Bacteria</taxon>
        <taxon>Pseudomonadati</taxon>
        <taxon>Pseudomonadota</taxon>
        <taxon>Betaproteobacteria</taxon>
        <taxon>Neisseriales</taxon>
        <taxon>Chitinibacteraceae</taxon>
        <taxon>Chitinimonas</taxon>
    </lineage>
</organism>
<name>A0A516SEB0_9NEIS</name>
<dbReference type="AlphaFoldDB" id="A0A516SEB0"/>
<evidence type="ECO:0000313" key="3">
    <source>
        <dbReference type="Proteomes" id="UP000317550"/>
    </source>
</evidence>
<accession>A0A516SEB0</accession>